<reference evidence="2" key="1">
    <citation type="journal article" date="2016" name="Nat. Biotechnol.">
        <title>Sequencing wild and cultivated cassava and related species reveals extensive interspecific hybridization and genetic diversity.</title>
        <authorList>
            <person name="Bredeson J.V."/>
            <person name="Lyons J.B."/>
            <person name="Prochnik S.E."/>
            <person name="Wu G.A."/>
            <person name="Ha C.M."/>
            <person name="Edsinger-Gonzales E."/>
            <person name="Grimwood J."/>
            <person name="Schmutz J."/>
            <person name="Rabbi I.Y."/>
            <person name="Egesi C."/>
            <person name="Nauluvula P."/>
            <person name="Lebot V."/>
            <person name="Ndunguru J."/>
            <person name="Mkamilo G."/>
            <person name="Bart R.S."/>
            <person name="Setter T.L."/>
            <person name="Gleadow R.M."/>
            <person name="Kulakow P."/>
            <person name="Ferguson M.E."/>
            <person name="Rounsley S."/>
            <person name="Rokhsar D.S."/>
        </authorList>
    </citation>
    <scope>NUCLEOTIDE SEQUENCE [LARGE SCALE GENOMIC DNA]</scope>
    <source>
        <strain evidence="2">cv. AM560-2</strain>
    </source>
</reference>
<dbReference type="EMBL" id="CM004400">
    <property type="protein sequence ID" value="KAG8639852.1"/>
    <property type="molecule type" value="Genomic_DNA"/>
</dbReference>
<comment type="caution">
    <text evidence="1">The sequence shown here is derived from an EMBL/GenBank/DDBJ whole genome shotgun (WGS) entry which is preliminary data.</text>
</comment>
<evidence type="ECO:0000313" key="1">
    <source>
        <dbReference type="EMBL" id="KAG8639852.1"/>
    </source>
</evidence>
<evidence type="ECO:0000313" key="2">
    <source>
        <dbReference type="Proteomes" id="UP000091857"/>
    </source>
</evidence>
<proteinExistence type="predicted"/>
<sequence>MDQRLFGKEDRSVNMGFPVHNQVIKIKQESNKVVDWSPGQPEMRSVLRDITGSRHRSRSPLGLTTRAVSVGDS</sequence>
<organism evidence="1 2">
    <name type="scientific">Manihot esculenta</name>
    <name type="common">Cassava</name>
    <name type="synonym">Jatropha manihot</name>
    <dbReference type="NCBI Taxonomy" id="3983"/>
    <lineage>
        <taxon>Eukaryota</taxon>
        <taxon>Viridiplantae</taxon>
        <taxon>Streptophyta</taxon>
        <taxon>Embryophyta</taxon>
        <taxon>Tracheophyta</taxon>
        <taxon>Spermatophyta</taxon>
        <taxon>Magnoliopsida</taxon>
        <taxon>eudicotyledons</taxon>
        <taxon>Gunneridae</taxon>
        <taxon>Pentapetalae</taxon>
        <taxon>rosids</taxon>
        <taxon>fabids</taxon>
        <taxon>Malpighiales</taxon>
        <taxon>Euphorbiaceae</taxon>
        <taxon>Crotonoideae</taxon>
        <taxon>Manihoteae</taxon>
        <taxon>Manihot</taxon>
    </lineage>
</organism>
<keyword evidence="2" id="KW-1185">Reference proteome</keyword>
<gene>
    <name evidence="1" type="ORF">MANES_14G157100v8</name>
</gene>
<accession>A0ACB7GHZ0</accession>
<protein>
    <submittedName>
        <fullName evidence="1">Uncharacterized protein</fullName>
    </submittedName>
</protein>
<name>A0ACB7GHZ0_MANES</name>
<dbReference type="Proteomes" id="UP000091857">
    <property type="component" value="Chromosome 14"/>
</dbReference>